<protein>
    <recommendedName>
        <fullName evidence="4">TolC family protein</fullName>
    </recommendedName>
</protein>
<comment type="similarity">
    <text evidence="1">Belongs to the outer membrane factor (OMF) (TC 1.B.17) family.</text>
</comment>
<evidence type="ECO:0000313" key="3">
    <source>
        <dbReference type="Proteomes" id="UP000253961"/>
    </source>
</evidence>
<evidence type="ECO:0000256" key="1">
    <source>
        <dbReference type="ARBA" id="ARBA00007613"/>
    </source>
</evidence>
<dbReference type="Gene3D" id="1.20.1600.10">
    <property type="entry name" value="Outer membrane efflux proteins (OEP)"/>
    <property type="match status" value="1"/>
</dbReference>
<keyword evidence="3" id="KW-1185">Reference proteome</keyword>
<evidence type="ECO:0008006" key="4">
    <source>
        <dbReference type="Google" id="ProtNLM"/>
    </source>
</evidence>
<dbReference type="InterPro" id="IPR003423">
    <property type="entry name" value="OMP_efflux"/>
</dbReference>
<organism evidence="2 3">
    <name type="scientific">Pedobacter chinensis</name>
    <dbReference type="NCBI Taxonomy" id="2282421"/>
    <lineage>
        <taxon>Bacteria</taxon>
        <taxon>Pseudomonadati</taxon>
        <taxon>Bacteroidota</taxon>
        <taxon>Sphingobacteriia</taxon>
        <taxon>Sphingobacteriales</taxon>
        <taxon>Sphingobacteriaceae</taxon>
        <taxon>Pedobacter</taxon>
    </lineage>
</organism>
<dbReference type="Pfam" id="PF02321">
    <property type="entry name" value="OEP"/>
    <property type="match status" value="1"/>
</dbReference>
<accession>A0A369PYA4</accession>
<sequence length="229" mass="26167">MPKLMTRIAVFFIILFFSIKDTNAQESFIGNINYQLLEKYIELAKQNYPKRKMYKASELSAKAKIGVARATYLDAFTASYNYSPNNASKITGANTYIFNGLQLGVFFNLGILFRTPAYVRQAKEEHNEKVYQAQEYDILLASEVKQTYYEYLREAADLKVKAQTYIDNKAASDGLRYKFEKGEVTLDQYTKAKTLTSYANSERLLAELNLLKAKDSLEALIGEVLENVK</sequence>
<reference evidence="2 3" key="1">
    <citation type="submission" date="2018-07" db="EMBL/GenBank/DDBJ databases">
        <title>Pedobacter sp. nov., isolated from soil.</title>
        <authorList>
            <person name="Zhou L.Y."/>
            <person name="Du Z.J."/>
        </authorList>
    </citation>
    <scope>NUCLEOTIDE SEQUENCE [LARGE SCALE GENOMIC DNA]</scope>
    <source>
        <strain evidence="2 3">JDX94</strain>
    </source>
</reference>
<comment type="caution">
    <text evidence="2">The sequence shown here is derived from an EMBL/GenBank/DDBJ whole genome shotgun (WGS) entry which is preliminary data.</text>
</comment>
<proteinExistence type="inferred from homology"/>
<dbReference type="SUPFAM" id="SSF56954">
    <property type="entry name" value="Outer membrane efflux proteins (OEP)"/>
    <property type="match status" value="1"/>
</dbReference>
<evidence type="ECO:0000313" key="2">
    <source>
        <dbReference type="EMBL" id="RDC56195.1"/>
    </source>
</evidence>
<gene>
    <name evidence="2" type="ORF">DU508_11315</name>
</gene>
<dbReference type="RefSeq" id="WP_115402926.1">
    <property type="nucleotide sequence ID" value="NZ_QPKV01000004.1"/>
</dbReference>
<dbReference type="Proteomes" id="UP000253961">
    <property type="component" value="Unassembled WGS sequence"/>
</dbReference>
<dbReference type="OrthoDB" id="793488at2"/>
<name>A0A369PYA4_9SPHI</name>
<dbReference type="GO" id="GO:0015562">
    <property type="term" value="F:efflux transmembrane transporter activity"/>
    <property type="evidence" value="ECO:0007669"/>
    <property type="project" value="InterPro"/>
</dbReference>
<dbReference type="AlphaFoldDB" id="A0A369PYA4"/>
<dbReference type="EMBL" id="QPKV01000004">
    <property type="protein sequence ID" value="RDC56195.1"/>
    <property type="molecule type" value="Genomic_DNA"/>
</dbReference>